<reference evidence="1" key="1">
    <citation type="submission" date="2020-09" db="EMBL/GenBank/DDBJ databases">
        <title>Genome-Enabled Discovery of Anthraquinone Biosynthesis in Senna tora.</title>
        <authorList>
            <person name="Kang S.-H."/>
            <person name="Pandey R.P."/>
            <person name="Lee C.-M."/>
            <person name="Sim J.-S."/>
            <person name="Jeong J.-T."/>
            <person name="Choi B.-S."/>
            <person name="Jung M."/>
            <person name="Ginzburg D."/>
            <person name="Zhao K."/>
            <person name="Won S.Y."/>
            <person name="Oh T.-J."/>
            <person name="Yu Y."/>
            <person name="Kim N.-H."/>
            <person name="Lee O.R."/>
            <person name="Lee T.-H."/>
            <person name="Bashyal P."/>
            <person name="Kim T.-S."/>
            <person name="Lee W.-H."/>
            <person name="Kawkins C."/>
            <person name="Kim C.-K."/>
            <person name="Kim J.S."/>
            <person name="Ahn B.O."/>
            <person name="Rhee S.Y."/>
            <person name="Sohng J.K."/>
        </authorList>
    </citation>
    <scope>NUCLEOTIDE SEQUENCE</scope>
    <source>
        <tissue evidence="1">Leaf</tissue>
    </source>
</reference>
<dbReference type="Proteomes" id="UP000634136">
    <property type="component" value="Unassembled WGS sequence"/>
</dbReference>
<comment type="caution">
    <text evidence="1">The sequence shown here is derived from an EMBL/GenBank/DDBJ whole genome shotgun (WGS) entry which is preliminary data.</text>
</comment>
<evidence type="ECO:0000313" key="1">
    <source>
        <dbReference type="EMBL" id="KAF7806258.1"/>
    </source>
</evidence>
<accession>A0A834SL28</accession>
<gene>
    <name evidence="1" type="ORF">G2W53_038419</name>
</gene>
<dbReference type="AlphaFoldDB" id="A0A834SL28"/>
<protein>
    <submittedName>
        <fullName evidence="1">Uncharacterized protein</fullName>
    </submittedName>
</protein>
<dbReference type="EMBL" id="JAAIUW010000012">
    <property type="protein sequence ID" value="KAF7806258.1"/>
    <property type="molecule type" value="Genomic_DNA"/>
</dbReference>
<evidence type="ECO:0000313" key="2">
    <source>
        <dbReference type="Proteomes" id="UP000634136"/>
    </source>
</evidence>
<organism evidence="1 2">
    <name type="scientific">Senna tora</name>
    <dbReference type="NCBI Taxonomy" id="362788"/>
    <lineage>
        <taxon>Eukaryota</taxon>
        <taxon>Viridiplantae</taxon>
        <taxon>Streptophyta</taxon>
        <taxon>Embryophyta</taxon>
        <taxon>Tracheophyta</taxon>
        <taxon>Spermatophyta</taxon>
        <taxon>Magnoliopsida</taxon>
        <taxon>eudicotyledons</taxon>
        <taxon>Gunneridae</taxon>
        <taxon>Pentapetalae</taxon>
        <taxon>rosids</taxon>
        <taxon>fabids</taxon>
        <taxon>Fabales</taxon>
        <taxon>Fabaceae</taxon>
        <taxon>Caesalpinioideae</taxon>
        <taxon>Cassia clade</taxon>
        <taxon>Senna</taxon>
    </lineage>
</organism>
<keyword evidence="2" id="KW-1185">Reference proteome</keyword>
<proteinExistence type="predicted"/>
<name>A0A834SL28_9FABA</name>
<sequence>MFLEPRRFDDTAFGKNKARCLLRYLQEKRACTELARLRQQVLTN</sequence>